<feature type="compositionally biased region" description="Basic residues" evidence="1">
    <location>
        <begin position="285"/>
        <end position="297"/>
    </location>
</feature>
<feature type="compositionally biased region" description="Basic residues" evidence="1">
    <location>
        <begin position="225"/>
        <end position="236"/>
    </location>
</feature>
<feature type="region of interest" description="Disordered" evidence="1">
    <location>
        <begin position="117"/>
        <end position="151"/>
    </location>
</feature>
<protein>
    <recommendedName>
        <fullName evidence="4">Protein PAR32</fullName>
    </recommendedName>
</protein>
<dbReference type="EMBL" id="OX365915">
    <property type="protein sequence ID" value="CAI4057875.1"/>
    <property type="molecule type" value="Genomic_DNA"/>
</dbReference>
<dbReference type="InterPro" id="IPR053203">
    <property type="entry name" value="Cisplatin_resist-associated"/>
</dbReference>
<feature type="compositionally biased region" description="Acidic residues" evidence="1">
    <location>
        <begin position="268"/>
        <end position="278"/>
    </location>
</feature>
<dbReference type="AlphaFoldDB" id="A0AA35NRA9"/>
<organism evidence="2 3">
    <name type="scientific">Saccharomyces uvarum</name>
    <name type="common">Yeast</name>
    <name type="synonym">Saccharomyces bayanus var. uvarum</name>
    <dbReference type="NCBI Taxonomy" id="230603"/>
    <lineage>
        <taxon>Eukaryota</taxon>
        <taxon>Fungi</taxon>
        <taxon>Dikarya</taxon>
        <taxon>Ascomycota</taxon>
        <taxon>Saccharomycotina</taxon>
        <taxon>Saccharomycetes</taxon>
        <taxon>Saccharomycetales</taxon>
        <taxon>Saccharomycetaceae</taxon>
        <taxon>Saccharomyces</taxon>
    </lineage>
</organism>
<dbReference type="PANTHER" id="PTHR34693:SF1">
    <property type="entry name" value="PROTEIN PAR32"/>
    <property type="match status" value="1"/>
</dbReference>
<dbReference type="PANTHER" id="PTHR34693">
    <property type="entry name" value="PROTEIN PAR32"/>
    <property type="match status" value="1"/>
</dbReference>
<feature type="compositionally biased region" description="Low complexity" evidence="1">
    <location>
        <begin position="36"/>
        <end position="55"/>
    </location>
</feature>
<gene>
    <name evidence="2" type="primary">SUVC04G0680</name>
    <name evidence="2" type="ORF">SUVC_04G0680</name>
</gene>
<dbReference type="InterPro" id="IPR022024">
    <property type="entry name" value="DUF3602"/>
</dbReference>
<feature type="compositionally biased region" description="Polar residues" evidence="1">
    <location>
        <begin position="119"/>
        <end position="147"/>
    </location>
</feature>
<evidence type="ECO:0000313" key="2">
    <source>
        <dbReference type="EMBL" id="CAI4057875.1"/>
    </source>
</evidence>
<feature type="region of interest" description="Disordered" evidence="1">
    <location>
        <begin position="175"/>
        <end position="202"/>
    </location>
</feature>
<accession>A0AA35NRA9</accession>
<proteinExistence type="predicted"/>
<feature type="compositionally biased region" description="Low complexity" evidence="1">
    <location>
        <begin position="298"/>
        <end position="309"/>
    </location>
</feature>
<reference evidence="2" key="1">
    <citation type="submission" date="2022-10" db="EMBL/GenBank/DDBJ databases">
        <authorList>
            <person name="Byrne P K."/>
        </authorList>
    </citation>
    <scope>NUCLEOTIDE SEQUENCE</scope>
    <source>
        <strain evidence="2">CBS7001</strain>
    </source>
</reference>
<evidence type="ECO:0000313" key="3">
    <source>
        <dbReference type="Proteomes" id="UP001162090"/>
    </source>
</evidence>
<sequence>MATFDPNNQIENQAHMQEYKVSTGRGGAGNIHKSVSKPSPLLLPLKSNSKPPASSNTQQKVPRFAIGRGGAGNIFHDPHLTRSAQQLDANDNINYSDVINDIDDYISPINSDMVDDGGLTNTRSRLSGTKSHQSMHSAMSSPNNGSSKAAPIVVGRGGAGNIFFNKKKLKAANDSGNAQDAIRDGGSGEGEGQGQGEDEDTIDANDNNLFVVTSNGNAVSAIKSASKKPKSKHKSKSSPEKFAIGRGGAGNIISPKPSRNTIHHNSADEDGDDDDDDLKNDNSKDKKKKKKKKKNKKSGFFNSLKSMFT</sequence>
<evidence type="ECO:0000256" key="1">
    <source>
        <dbReference type="SAM" id="MobiDB-lite"/>
    </source>
</evidence>
<feature type="compositionally biased region" description="Gly residues" evidence="1">
    <location>
        <begin position="185"/>
        <end position="195"/>
    </location>
</feature>
<dbReference type="Proteomes" id="UP001162090">
    <property type="component" value="Chromosome 4"/>
</dbReference>
<feature type="region of interest" description="Disordered" evidence="1">
    <location>
        <begin position="1"/>
        <end position="59"/>
    </location>
</feature>
<dbReference type="Pfam" id="PF12223">
    <property type="entry name" value="DUF3602"/>
    <property type="match status" value="3"/>
</dbReference>
<feature type="compositionally biased region" description="Polar residues" evidence="1">
    <location>
        <begin position="1"/>
        <end position="15"/>
    </location>
</feature>
<feature type="region of interest" description="Disordered" evidence="1">
    <location>
        <begin position="220"/>
        <end position="309"/>
    </location>
</feature>
<evidence type="ECO:0008006" key="4">
    <source>
        <dbReference type="Google" id="ProtNLM"/>
    </source>
</evidence>
<name>A0AA35NRA9_SACUV</name>